<keyword evidence="2" id="KW-0813">Transport</keyword>
<feature type="domain" description="TRPM SLOG" evidence="11">
    <location>
        <begin position="166"/>
        <end position="301"/>
    </location>
</feature>
<feature type="transmembrane region" description="Helical" evidence="9">
    <location>
        <begin position="946"/>
        <end position="975"/>
    </location>
</feature>
<dbReference type="InterPro" id="IPR041491">
    <property type="entry name" value="TRPM_SLOG"/>
</dbReference>
<dbReference type="PANTHER" id="PTHR13800:SF1">
    <property type="entry name" value="TRANSIENT RECEPTOR POTENTIAL CATION CHANNEL TRPM"/>
    <property type="match status" value="1"/>
</dbReference>
<evidence type="ECO:0000259" key="11">
    <source>
        <dbReference type="Pfam" id="PF18139"/>
    </source>
</evidence>
<evidence type="ECO:0000256" key="3">
    <source>
        <dbReference type="ARBA" id="ARBA00022692"/>
    </source>
</evidence>
<dbReference type="InterPro" id="IPR050927">
    <property type="entry name" value="TRPM"/>
</dbReference>
<gene>
    <name evidence="13" type="ORF">SEV965_LOCUS31726</name>
</gene>
<keyword evidence="5" id="KW-0406">Ion transport</keyword>
<dbReference type="InterPro" id="IPR057366">
    <property type="entry name" value="TRPM-like"/>
</dbReference>
<dbReference type="Proteomes" id="UP000663889">
    <property type="component" value="Unassembled WGS sequence"/>
</dbReference>
<dbReference type="InterPro" id="IPR005821">
    <property type="entry name" value="Ion_trans_dom"/>
</dbReference>
<evidence type="ECO:0000256" key="7">
    <source>
        <dbReference type="ARBA" id="ARBA00023303"/>
    </source>
</evidence>
<feature type="transmembrane region" description="Helical" evidence="9">
    <location>
        <begin position="800"/>
        <end position="822"/>
    </location>
</feature>
<evidence type="ECO:0000256" key="6">
    <source>
        <dbReference type="ARBA" id="ARBA00023136"/>
    </source>
</evidence>
<dbReference type="AlphaFoldDB" id="A0A815LBP2"/>
<dbReference type="Pfam" id="PF18139">
    <property type="entry name" value="LSDAT_euk"/>
    <property type="match status" value="2"/>
</dbReference>
<keyword evidence="3 9" id="KW-0812">Transmembrane</keyword>
<keyword evidence="7" id="KW-0407">Ion channel</keyword>
<dbReference type="Pfam" id="PF25508">
    <property type="entry name" value="TRPM2"/>
    <property type="match status" value="2"/>
</dbReference>
<dbReference type="PANTHER" id="PTHR13800">
    <property type="entry name" value="TRANSIENT RECEPTOR POTENTIAL CATION CHANNEL, SUBFAMILY M, MEMBER 6"/>
    <property type="match status" value="1"/>
</dbReference>
<feature type="domain" description="TRPM-like" evidence="12">
    <location>
        <begin position="514"/>
        <end position="624"/>
    </location>
</feature>
<dbReference type="EMBL" id="CAJNOU010003746">
    <property type="protein sequence ID" value="CAF1407604.1"/>
    <property type="molecule type" value="Genomic_DNA"/>
</dbReference>
<evidence type="ECO:0000259" key="10">
    <source>
        <dbReference type="Pfam" id="PF00520"/>
    </source>
</evidence>
<proteinExistence type="predicted"/>
<evidence type="ECO:0000256" key="1">
    <source>
        <dbReference type="ARBA" id="ARBA00004141"/>
    </source>
</evidence>
<evidence type="ECO:0000313" key="14">
    <source>
        <dbReference type="Proteomes" id="UP000663889"/>
    </source>
</evidence>
<dbReference type="Pfam" id="PF00520">
    <property type="entry name" value="Ion_trans"/>
    <property type="match status" value="1"/>
</dbReference>
<dbReference type="GO" id="GO:0005261">
    <property type="term" value="F:monoatomic cation channel activity"/>
    <property type="evidence" value="ECO:0007669"/>
    <property type="project" value="TreeGrafter"/>
</dbReference>
<feature type="domain" description="TRPM SLOG" evidence="11">
    <location>
        <begin position="27"/>
        <end position="162"/>
    </location>
</feature>
<feature type="domain" description="TRPM-like" evidence="12">
    <location>
        <begin position="413"/>
        <end position="470"/>
    </location>
</feature>
<evidence type="ECO:0000256" key="2">
    <source>
        <dbReference type="ARBA" id="ARBA00022448"/>
    </source>
</evidence>
<name>A0A815LBP2_9BILA</name>
<feature type="domain" description="Ion transport" evidence="10">
    <location>
        <begin position="727"/>
        <end position="981"/>
    </location>
</feature>
<dbReference type="GO" id="GO:0005886">
    <property type="term" value="C:plasma membrane"/>
    <property type="evidence" value="ECO:0007669"/>
    <property type="project" value="TreeGrafter"/>
</dbReference>
<evidence type="ECO:0000256" key="4">
    <source>
        <dbReference type="ARBA" id="ARBA00022989"/>
    </source>
</evidence>
<dbReference type="InterPro" id="IPR036770">
    <property type="entry name" value="Ankyrin_rpt-contain_sf"/>
</dbReference>
<organism evidence="13 14">
    <name type="scientific">Rotaria sordida</name>
    <dbReference type="NCBI Taxonomy" id="392033"/>
    <lineage>
        <taxon>Eukaryota</taxon>
        <taxon>Metazoa</taxon>
        <taxon>Spiralia</taxon>
        <taxon>Gnathifera</taxon>
        <taxon>Rotifera</taxon>
        <taxon>Eurotatoria</taxon>
        <taxon>Bdelloidea</taxon>
        <taxon>Philodinida</taxon>
        <taxon>Philodinidae</taxon>
        <taxon>Rotaria</taxon>
    </lineage>
</organism>
<keyword evidence="8" id="KW-0175">Coiled coil</keyword>
<feature type="transmembrane region" description="Helical" evidence="9">
    <location>
        <begin position="869"/>
        <end position="891"/>
    </location>
</feature>
<feature type="transmembrane region" description="Helical" evidence="9">
    <location>
        <begin position="649"/>
        <end position="670"/>
    </location>
</feature>
<feature type="transmembrane region" description="Helical" evidence="9">
    <location>
        <begin position="725"/>
        <end position="748"/>
    </location>
</feature>
<sequence length="1110" mass="128444">MDENIAQKLRNVQTAVETLKICQNDLLSLNTNAVTVVKFMQKGWHLPRPDLIISVTGGAKNFDMSTRLRKIFQSGLVSAAITTNAWLITAGTNAGVVKEVGEALNKYRYKNRKNGVDVPCIGIGSWGYTTGNEQLDCQSTTFSTDASTTKEIPPSIRHRLNKITHSTRLNNDDQYAVRYYTVKEKQKKRCDLEPHHTHFLLFDDGQPNADTLLPLRAEIEKYCRNTSIDTATDGAVESLIPIVMVLVEGGLSSIRTICEALDSNTPVVVIKESGRAADLIAELHTCYTESENSNDNVYSTRLQTGLAKSGSKETKINKILTKAQAAITGLHEVIDNLCRVLNERKQLVTIFKFDSKRHHGNLEDAILESLFNAAKSSDDHIERNRRTAELKLATAWHKFNYAQKYLLTDTTISKWKEDDLHRALVDALRRGHVDFVELLIEFGTSLEKLTNGDLKQLYATTSTSNRLPLKGKRKNAICRREDFYSDYFNLILDNTSKNNNLLLLDDNMPLGKGAPQELFFWALFLNRLELATYLCSKTWNSSVAPLFGALIYRHAASLELDIDIKQQYEENAEQFDIHAMSIIDQCFDNDENFAIDLLKQPAVAFNEIYPLQLARKVNCKSFLASKCVQKYLDHQWFGCINYKRTAINFRVFLCSLFFPLFPIFCIFLPYTQERKKMIRSTQSQSKVSQWTKMYHFIESVQQEEKNYVSWYDKIKYFYEAPIVRFYYYMIFYILFLGLFSFVLLVDYFPLNIYNEHQSSIQILSIPITEIILHICFWSFIIEEMRQFLFADSKREYISGIWHMIDMIGAILYLISFITRFIVLEPLFVVSKIFLCLDLILWYVRTLELFAAFEKLGPKLIMIFNTMKDLLFFVCFILIFFLGYSISSWSLITTDNQVSWNYNSNGSVTGDRSSLWSWQLLHDVTNFGVWKIFGQVDPIDGTNAYSIVAFILTILFVAISNVLLLNVLVALFNITIENVQMQSHRIWRYQRFLLVYEYNNKPLLPPPFNTIYYLYSIIRYIIEKIQYYHQKYRHVACEISKDSIDSSEREVREEFKISNAMQHESAIADDYWSYMLKHGKKDSVEAAIQNIERKLHALQEQMHDMMNHGPS</sequence>
<keyword evidence="6 9" id="KW-0472">Membrane</keyword>
<keyword evidence="4 9" id="KW-1133">Transmembrane helix</keyword>
<feature type="transmembrane region" description="Helical" evidence="9">
    <location>
        <begin position="760"/>
        <end position="780"/>
    </location>
</feature>
<dbReference type="GO" id="GO:0030001">
    <property type="term" value="P:metal ion transport"/>
    <property type="evidence" value="ECO:0007669"/>
    <property type="project" value="TreeGrafter"/>
</dbReference>
<evidence type="ECO:0000256" key="5">
    <source>
        <dbReference type="ARBA" id="ARBA00023065"/>
    </source>
</evidence>
<evidence type="ECO:0000256" key="9">
    <source>
        <dbReference type="SAM" id="Phobius"/>
    </source>
</evidence>
<evidence type="ECO:0000313" key="13">
    <source>
        <dbReference type="EMBL" id="CAF1407604.1"/>
    </source>
</evidence>
<accession>A0A815LBP2</accession>
<dbReference type="SUPFAM" id="SSF48403">
    <property type="entry name" value="Ankyrin repeat"/>
    <property type="match status" value="1"/>
</dbReference>
<feature type="coiled-coil region" evidence="8">
    <location>
        <begin position="1080"/>
        <end position="1107"/>
    </location>
</feature>
<evidence type="ECO:0000259" key="12">
    <source>
        <dbReference type="Pfam" id="PF25508"/>
    </source>
</evidence>
<protein>
    <submittedName>
        <fullName evidence="13">Uncharacterized protein</fullName>
    </submittedName>
</protein>
<comment type="caution">
    <text evidence="13">The sequence shown here is derived from an EMBL/GenBank/DDBJ whole genome shotgun (WGS) entry which is preliminary data.</text>
</comment>
<evidence type="ECO:0000256" key="8">
    <source>
        <dbReference type="SAM" id="Coils"/>
    </source>
</evidence>
<feature type="transmembrane region" description="Helical" evidence="9">
    <location>
        <begin position="828"/>
        <end position="849"/>
    </location>
</feature>
<reference evidence="13" key="1">
    <citation type="submission" date="2021-02" db="EMBL/GenBank/DDBJ databases">
        <authorList>
            <person name="Nowell W R."/>
        </authorList>
    </citation>
    <scope>NUCLEOTIDE SEQUENCE</scope>
</reference>
<comment type="subcellular location">
    <subcellularLocation>
        <location evidence="1">Membrane</location>
        <topology evidence="1">Multi-pass membrane protein</topology>
    </subcellularLocation>
</comment>